<dbReference type="AlphaFoldDB" id="M2Y9R4"/>
<evidence type="ECO:0000256" key="1">
    <source>
        <dbReference type="ARBA" id="ARBA00009095"/>
    </source>
</evidence>
<comment type="function">
    <text evidence="2">Bifunctional nuclease with both RNase and DNase activities. Involved in basal defense response. Participates in abscisic acid-derived callose deposition following infection by a necrotrophic pathogen.</text>
</comment>
<reference evidence="5" key="1">
    <citation type="journal article" date="2013" name="Science">
        <title>Gene transfer from bacteria and archaea facilitated evolution of an extremophilic eukaryote.</title>
        <authorList>
            <person name="Schonknecht G."/>
            <person name="Chen W.H."/>
            <person name="Ternes C.M."/>
            <person name="Barbier G.G."/>
            <person name="Shrestha R.P."/>
            <person name="Stanke M."/>
            <person name="Brautigam A."/>
            <person name="Baker B.J."/>
            <person name="Banfield J.F."/>
            <person name="Garavito R.M."/>
            <person name="Carr K."/>
            <person name="Wilkerson C."/>
            <person name="Rensing S.A."/>
            <person name="Gagneul D."/>
            <person name="Dickenson N.E."/>
            <person name="Oesterhelt C."/>
            <person name="Lercher M.J."/>
            <person name="Weber A.P."/>
        </authorList>
    </citation>
    <scope>NUCLEOTIDE SEQUENCE [LARGE SCALE GENOMIC DNA]</scope>
    <source>
        <strain evidence="5">074W</strain>
    </source>
</reference>
<dbReference type="PROSITE" id="PS51658">
    <property type="entry name" value="BFN"/>
    <property type="match status" value="1"/>
</dbReference>
<dbReference type="GeneID" id="17091357"/>
<dbReference type="OrthoDB" id="566255at2759"/>
<dbReference type="SUPFAM" id="SSF103256">
    <property type="entry name" value="Hypothetical protein TM0160"/>
    <property type="match status" value="1"/>
</dbReference>
<protein>
    <recommendedName>
        <fullName evidence="3">BFN domain-containing protein</fullName>
    </recommendedName>
</protein>
<dbReference type="KEGG" id="gsl:Gasu_01670"/>
<accession>M2Y9R4</accession>
<evidence type="ECO:0000256" key="2">
    <source>
        <dbReference type="ARBA" id="ARBA00025428"/>
    </source>
</evidence>
<dbReference type="EMBL" id="KB454484">
    <property type="protein sequence ID" value="EME32808.1"/>
    <property type="molecule type" value="Genomic_DNA"/>
</dbReference>
<dbReference type="InterPro" id="IPR003729">
    <property type="entry name" value="Bi_nuclease_dom"/>
</dbReference>
<dbReference type="InterPro" id="IPR001943">
    <property type="entry name" value="UVR_dom"/>
</dbReference>
<dbReference type="RefSeq" id="XP_005709328.1">
    <property type="nucleotide sequence ID" value="XM_005709271.1"/>
</dbReference>
<dbReference type="Gene3D" id="3.10.690.10">
    <property type="entry name" value="Bifunctional nuclease domain"/>
    <property type="match status" value="1"/>
</dbReference>
<dbReference type="GO" id="GO:0004518">
    <property type="term" value="F:nuclease activity"/>
    <property type="evidence" value="ECO:0007669"/>
    <property type="project" value="InterPro"/>
</dbReference>
<name>M2Y9R4_GALSU</name>
<evidence type="ECO:0000313" key="5">
    <source>
        <dbReference type="Proteomes" id="UP000030680"/>
    </source>
</evidence>
<dbReference type="Pfam" id="PF02151">
    <property type="entry name" value="UVR"/>
    <property type="match status" value="1"/>
</dbReference>
<sequence>MNTCSYCPSWCGSYESICSGGTLFNFRHRCIQRHRFLHPLKRPPRLHLISSSEEFQTATWSPENDPKYVLARVCAVGSYLQGHIVLIHSAKDPYWMLPILIGSVEAQSIALALSGVKAPRPSTYDLFYRLLLIQGAKIVKVAITHVSQKSLYARIWIKCGNQVEKWMEARPSDALNIGIRFGCDLYVNQLVLRHSGERLEKIQKEIAGSFVRILFPESFVELVSRKSLNAVVFHLVNEAKYSSQILKWRAILDVSKRIQDSLLLSEAKEKLNTIYPIDEWRERIKEAVNKEDYDKAAYYRDQIIEWLLEKYQQELDDRKEDSEGALEDDHQPPL</sequence>
<keyword evidence="5" id="KW-1185">Reference proteome</keyword>
<evidence type="ECO:0000259" key="3">
    <source>
        <dbReference type="PROSITE" id="PS51658"/>
    </source>
</evidence>
<gene>
    <name evidence="4" type="ORF">Gasu_01670</name>
</gene>
<proteinExistence type="inferred from homology"/>
<dbReference type="Pfam" id="PF02577">
    <property type="entry name" value="BFN_dom"/>
    <property type="match status" value="1"/>
</dbReference>
<organism evidence="4 5">
    <name type="scientific">Galdieria sulphuraria</name>
    <name type="common">Red alga</name>
    <dbReference type="NCBI Taxonomy" id="130081"/>
    <lineage>
        <taxon>Eukaryota</taxon>
        <taxon>Rhodophyta</taxon>
        <taxon>Bangiophyceae</taxon>
        <taxon>Galdieriales</taxon>
        <taxon>Galdieriaceae</taxon>
        <taxon>Galdieria</taxon>
    </lineage>
</organism>
<comment type="similarity">
    <text evidence="1">Belongs to the bifunctional nuclease family.</text>
</comment>
<dbReference type="InterPro" id="IPR036104">
    <property type="entry name" value="BFN_sf"/>
</dbReference>
<feature type="domain" description="BFN" evidence="3">
    <location>
        <begin position="65"/>
        <end position="199"/>
    </location>
</feature>
<dbReference type="Gramene" id="EME32808">
    <property type="protein sequence ID" value="EME32808"/>
    <property type="gene ID" value="Gasu_01670"/>
</dbReference>
<dbReference type="Proteomes" id="UP000030680">
    <property type="component" value="Unassembled WGS sequence"/>
</dbReference>
<evidence type="ECO:0000313" key="4">
    <source>
        <dbReference type="EMBL" id="EME32808.1"/>
    </source>
</evidence>